<feature type="non-terminal residue" evidence="1">
    <location>
        <position position="90"/>
    </location>
</feature>
<organism evidence="1">
    <name type="scientific">marine metagenome</name>
    <dbReference type="NCBI Taxonomy" id="408172"/>
    <lineage>
        <taxon>unclassified sequences</taxon>
        <taxon>metagenomes</taxon>
        <taxon>ecological metagenomes</taxon>
    </lineage>
</organism>
<accession>A0A382CN64</accession>
<dbReference type="EMBL" id="UINC01035016">
    <property type="protein sequence ID" value="SVB26743.1"/>
    <property type="molecule type" value="Genomic_DNA"/>
</dbReference>
<evidence type="ECO:0000313" key="1">
    <source>
        <dbReference type="EMBL" id="SVB26743.1"/>
    </source>
</evidence>
<proteinExistence type="predicted"/>
<name>A0A382CN64_9ZZZZ</name>
<gene>
    <name evidence="1" type="ORF">METZ01_LOCUS179597</name>
</gene>
<evidence type="ECO:0008006" key="2">
    <source>
        <dbReference type="Google" id="ProtNLM"/>
    </source>
</evidence>
<sequence length="90" mass="10195">MKLIRFGKAGHEKPGLYIDENTILDLSGFGEDYDEGFFEDDGLIRLQNWVDQNKKSQIKINPDTRIGPPVCRPSKIICIGLNFSDHAKES</sequence>
<reference evidence="1" key="1">
    <citation type="submission" date="2018-05" db="EMBL/GenBank/DDBJ databases">
        <authorList>
            <person name="Lanie J.A."/>
            <person name="Ng W.-L."/>
            <person name="Kazmierczak K.M."/>
            <person name="Andrzejewski T.M."/>
            <person name="Davidsen T.M."/>
            <person name="Wayne K.J."/>
            <person name="Tettelin H."/>
            <person name="Glass J.I."/>
            <person name="Rusch D."/>
            <person name="Podicherti R."/>
            <person name="Tsui H.-C.T."/>
            <person name="Winkler M.E."/>
        </authorList>
    </citation>
    <scope>NUCLEOTIDE SEQUENCE</scope>
</reference>
<protein>
    <recommendedName>
        <fullName evidence="2">Ureidoglycolate lyase</fullName>
    </recommendedName>
</protein>
<dbReference type="AlphaFoldDB" id="A0A382CN64"/>